<dbReference type="EMBL" id="JARJCW010000014">
    <property type="protein sequence ID" value="KAJ7217268.1"/>
    <property type="molecule type" value="Genomic_DNA"/>
</dbReference>
<evidence type="ECO:0000256" key="7">
    <source>
        <dbReference type="SAM" id="Phobius"/>
    </source>
</evidence>
<dbReference type="InterPro" id="IPR006045">
    <property type="entry name" value="Cupin_1"/>
</dbReference>
<dbReference type="CDD" id="cd02241">
    <property type="entry name" value="cupin_OxOx"/>
    <property type="match status" value="1"/>
</dbReference>
<feature type="region of interest" description="Disordered" evidence="6">
    <location>
        <begin position="351"/>
        <end position="376"/>
    </location>
</feature>
<dbReference type="AlphaFoldDB" id="A0AAD6YFN8"/>
<evidence type="ECO:0000313" key="10">
    <source>
        <dbReference type="EMBL" id="KAJ7217268.1"/>
    </source>
</evidence>
<keyword evidence="7" id="KW-0812">Transmembrane</keyword>
<feature type="domain" description="Cupin type-1" evidence="9">
    <location>
        <begin position="57"/>
        <end position="204"/>
    </location>
</feature>
<keyword evidence="3" id="KW-0964">Secreted</keyword>
<keyword evidence="7" id="KW-1133">Transmembrane helix</keyword>
<comment type="similarity">
    <text evidence="2">Belongs to the germin family.</text>
</comment>
<evidence type="ECO:0000256" key="8">
    <source>
        <dbReference type="SAM" id="SignalP"/>
    </source>
</evidence>
<dbReference type="SMART" id="SM00835">
    <property type="entry name" value="Cupin_1"/>
    <property type="match status" value="1"/>
</dbReference>
<keyword evidence="7" id="KW-0472">Membrane</keyword>
<dbReference type="GO" id="GO:0005576">
    <property type="term" value="C:extracellular region"/>
    <property type="evidence" value="ECO:0007669"/>
    <property type="project" value="UniProtKB-SubCell"/>
</dbReference>
<evidence type="ECO:0000259" key="9">
    <source>
        <dbReference type="SMART" id="SM00835"/>
    </source>
</evidence>
<feature type="compositionally biased region" description="Low complexity" evidence="6">
    <location>
        <begin position="234"/>
        <end position="244"/>
    </location>
</feature>
<dbReference type="PANTHER" id="PTHR31238">
    <property type="entry name" value="GERMIN-LIKE PROTEIN SUBFAMILY 3 MEMBER 3"/>
    <property type="match status" value="1"/>
</dbReference>
<protein>
    <submittedName>
        <fullName evidence="10">RmlC-like cupin</fullName>
    </submittedName>
</protein>
<sequence>MFSKGAFVLALAAAGVRVSADAAADAKAAEAALVAKLRLAPTASDRVGLLTDEQFVFDFFDPNAAATKGAGGRIVTANAATFPAVIGTNSAMAAGFLDACSMNTPHTHPRATEFQISVNSTIRTGMITENGARFIMTDLPPGSATIFPLGSIHFQVNDGCEPALFIAAFNSEDPGVLSVAQRLFGLSSDIVAATLGDIGVEEVEGLEALIPDNVAIATDACLKRCGLQRPPQPTLQLQPPAAATETQTDATKANSHTTEAAAPSAAASGSVAAGKNLAANLADTDDGTSGSDKPSPIIIALVAINGVLVVGLAVFGAMYLRKRRAAARVARHRQLYTSIAATGEPVFVAREKPAGDGDDETHGLAHGPYYDPHESK</sequence>
<evidence type="ECO:0000256" key="3">
    <source>
        <dbReference type="ARBA" id="ARBA00022525"/>
    </source>
</evidence>
<evidence type="ECO:0000256" key="1">
    <source>
        <dbReference type="ARBA" id="ARBA00004613"/>
    </source>
</evidence>
<proteinExistence type="inferred from homology"/>
<feature type="compositionally biased region" description="Basic and acidic residues" evidence="6">
    <location>
        <begin position="351"/>
        <end position="363"/>
    </location>
</feature>
<evidence type="ECO:0000313" key="11">
    <source>
        <dbReference type="Proteomes" id="UP001219525"/>
    </source>
</evidence>
<evidence type="ECO:0000256" key="2">
    <source>
        <dbReference type="ARBA" id="ARBA00007456"/>
    </source>
</evidence>
<comment type="subcellular location">
    <subcellularLocation>
        <location evidence="1">Secreted</location>
    </subcellularLocation>
</comment>
<gene>
    <name evidence="10" type="ORF">GGX14DRAFT_602772</name>
</gene>
<evidence type="ECO:0000256" key="5">
    <source>
        <dbReference type="ARBA" id="ARBA00023211"/>
    </source>
</evidence>
<feature type="signal peptide" evidence="8">
    <location>
        <begin position="1"/>
        <end position="20"/>
    </location>
</feature>
<accession>A0AAD6YFN8</accession>
<feature type="compositionally biased region" description="Polar residues" evidence="6">
    <location>
        <begin position="245"/>
        <end position="258"/>
    </location>
</feature>
<dbReference type="InterPro" id="IPR014710">
    <property type="entry name" value="RmlC-like_jellyroll"/>
</dbReference>
<dbReference type="Pfam" id="PF00190">
    <property type="entry name" value="Cupin_1"/>
    <property type="match status" value="1"/>
</dbReference>
<dbReference type="PRINTS" id="PR00325">
    <property type="entry name" value="GERMIN"/>
</dbReference>
<keyword evidence="5" id="KW-0464">Manganese</keyword>
<feature type="region of interest" description="Disordered" evidence="6">
    <location>
        <begin position="232"/>
        <end position="267"/>
    </location>
</feature>
<feature type="transmembrane region" description="Helical" evidence="7">
    <location>
        <begin position="297"/>
        <end position="320"/>
    </location>
</feature>
<dbReference type="SUPFAM" id="SSF51182">
    <property type="entry name" value="RmlC-like cupins"/>
    <property type="match status" value="1"/>
</dbReference>
<dbReference type="Proteomes" id="UP001219525">
    <property type="component" value="Unassembled WGS sequence"/>
</dbReference>
<organism evidence="10 11">
    <name type="scientific">Mycena pura</name>
    <dbReference type="NCBI Taxonomy" id="153505"/>
    <lineage>
        <taxon>Eukaryota</taxon>
        <taxon>Fungi</taxon>
        <taxon>Dikarya</taxon>
        <taxon>Basidiomycota</taxon>
        <taxon>Agaricomycotina</taxon>
        <taxon>Agaricomycetes</taxon>
        <taxon>Agaricomycetidae</taxon>
        <taxon>Agaricales</taxon>
        <taxon>Marasmiineae</taxon>
        <taxon>Mycenaceae</taxon>
        <taxon>Mycena</taxon>
    </lineage>
</organism>
<dbReference type="InterPro" id="IPR001929">
    <property type="entry name" value="Germin"/>
</dbReference>
<keyword evidence="4" id="KW-0479">Metal-binding</keyword>
<keyword evidence="11" id="KW-1185">Reference proteome</keyword>
<evidence type="ECO:0000256" key="4">
    <source>
        <dbReference type="ARBA" id="ARBA00022723"/>
    </source>
</evidence>
<dbReference type="Gene3D" id="2.60.120.10">
    <property type="entry name" value="Jelly Rolls"/>
    <property type="match status" value="1"/>
</dbReference>
<dbReference type="InterPro" id="IPR011051">
    <property type="entry name" value="RmlC_Cupin_sf"/>
</dbReference>
<evidence type="ECO:0000256" key="6">
    <source>
        <dbReference type="SAM" id="MobiDB-lite"/>
    </source>
</evidence>
<name>A0AAD6YFN8_9AGAR</name>
<feature type="chain" id="PRO_5042110537" evidence="8">
    <location>
        <begin position="21"/>
        <end position="376"/>
    </location>
</feature>
<comment type="caution">
    <text evidence="10">The sequence shown here is derived from an EMBL/GenBank/DDBJ whole genome shotgun (WGS) entry which is preliminary data.</text>
</comment>
<keyword evidence="8" id="KW-0732">Signal</keyword>
<dbReference type="GO" id="GO:0030145">
    <property type="term" value="F:manganese ion binding"/>
    <property type="evidence" value="ECO:0007669"/>
    <property type="project" value="InterPro"/>
</dbReference>
<reference evidence="10" key="1">
    <citation type="submission" date="2023-03" db="EMBL/GenBank/DDBJ databases">
        <title>Massive genome expansion in bonnet fungi (Mycena s.s.) driven by repeated elements and novel gene families across ecological guilds.</title>
        <authorList>
            <consortium name="Lawrence Berkeley National Laboratory"/>
            <person name="Harder C.B."/>
            <person name="Miyauchi S."/>
            <person name="Viragh M."/>
            <person name="Kuo A."/>
            <person name="Thoen E."/>
            <person name="Andreopoulos B."/>
            <person name="Lu D."/>
            <person name="Skrede I."/>
            <person name="Drula E."/>
            <person name="Henrissat B."/>
            <person name="Morin E."/>
            <person name="Kohler A."/>
            <person name="Barry K."/>
            <person name="LaButti K."/>
            <person name="Morin E."/>
            <person name="Salamov A."/>
            <person name="Lipzen A."/>
            <person name="Mereny Z."/>
            <person name="Hegedus B."/>
            <person name="Baldrian P."/>
            <person name="Stursova M."/>
            <person name="Weitz H."/>
            <person name="Taylor A."/>
            <person name="Grigoriev I.V."/>
            <person name="Nagy L.G."/>
            <person name="Martin F."/>
            <person name="Kauserud H."/>
        </authorList>
    </citation>
    <scope>NUCLEOTIDE SEQUENCE</scope>
    <source>
        <strain evidence="10">9144</strain>
    </source>
</reference>